<dbReference type="EMBL" id="JAGFBR010000004">
    <property type="protein sequence ID" value="KAH0467546.1"/>
    <property type="molecule type" value="Genomic_DNA"/>
</dbReference>
<dbReference type="AlphaFoldDB" id="A0AAV7HEY4"/>
<reference evidence="1 2" key="1">
    <citation type="journal article" date="2021" name="Hortic Res">
        <title>Chromosome-scale assembly of the Dendrobium chrysotoxum genome enhances the understanding of orchid evolution.</title>
        <authorList>
            <person name="Zhang Y."/>
            <person name="Zhang G.Q."/>
            <person name="Zhang D."/>
            <person name="Liu X.D."/>
            <person name="Xu X.Y."/>
            <person name="Sun W.H."/>
            <person name="Yu X."/>
            <person name="Zhu X."/>
            <person name="Wang Z.W."/>
            <person name="Zhao X."/>
            <person name="Zhong W.Y."/>
            <person name="Chen H."/>
            <person name="Yin W.L."/>
            <person name="Huang T."/>
            <person name="Niu S.C."/>
            <person name="Liu Z.J."/>
        </authorList>
    </citation>
    <scope>NUCLEOTIDE SEQUENCE [LARGE SCALE GENOMIC DNA]</scope>
    <source>
        <strain evidence="1">Lindl</strain>
    </source>
</reference>
<evidence type="ECO:0000313" key="2">
    <source>
        <dbReference type="Proteomes" id="UP000775213"/>
    </source>
</evidence>
<evidence type="ECO:0000313" key="1">
    <source>
        <dbReference type="EMBL" id="KAH0467546.1"/>
    </source>
</evidence>
<protein>
    <submittedName>
        <fullName evidence="1">Uncharacterized protein</fullName>
    </submittedName>
</protein>
<organism evidence="1 2">
    <name type="scientific">Dendrobium chrysotoxum</name>
    <name type="common">Orchid</name>
    <dbReference type="NCBI Taxonomy" id="161865"/>
    <lineage>
        <taxon>Eukaryota</taxon>
        <taxon>Viridiplantae</taxon>
        <taxon>Streptophyta</taxon>
        <taxon>Embryophyta</taxon>
        <taxon>Tracheophyta</taxon>
        <taxon>Spermatophyta</taxon>
        <taxon>Magnoliopsida</taxon>
        <taxon>Liliopsida</taxon>
        <taxon>Asparagales</taxon>
        <taxon>Orchidaceae</taxon>
        <taxon>Epidendroideae</taxon>
        <taxon>Malaxideae</taxon>
        <taxon>Dendrobiinae</taxon>
        <taxon>Dendrobium</taxon>
    </lineage>
</organism>
<sequence length="66" mass="7718">MNTKITWIKGLKDKLSLPLVPLKIQDFLELKERTRIDMSRKRVGEEGTKGEYSEKRSKITNVIEDI</sequence>
<gene>
    <name evidence="1" type="ORF">IEQ34_002579</name>
</gene>
<accession>A0AAV7HEY4</accession>
<proteinExistence type="predicted"/>
<name>A0AAV7HEY4_DENCH</name>
<dbReference type="Proteomes" id="UP000775213">
    <property type="component" value="Unassembled WGS sequence"/>
</dbReference>
<comment type="caution">
    <text evidence="1">The sequence shown here is derived from an EMBL/GenBank/DDBJ whole genome shotgun (WGS) entry which is preliminary data.</text>
</comment>
<keyword evidence="2" id="KW-1185">Reference proteome</keyword>